<accession>A0A645H6R3</accession>
<sequence length="62" mass="6794">MLKVAVEFIRDGIARAAGAGTLGVAALNHKVINDAMKNHAVVKTFIGKVDEVLGRYWRFILK</sequence>
<dbReference type="EMBL" id="VSSQ01083723">
    <property type="protein sequence ID" value="MPN31964.1"/>
    <property type="molecule type" value="Genomic_DNA"/>
</dbReference>
<evidence type="ECO:0000313" key="1">
    <source>
        <dbReference type="EMBL" id="MPN31964.1"/>
    </source>
</evidence>
<organism evidence="1">
    <name type="scientific">bioreactor metagenome</name>
    <dbReference type="NCBI Taxonomy" id="1076179"/>
    <lineage>
        <taxon>unclassified sequences</taxon>
        <taxon>metagenomes</taxon>
        <taxon>ecological metagenomes</taxon>
    </lineage>
</organism>
<reference evidence="1" key="1">
    <citation type="submission" date="2019-08" db="EMBL/GenBank/DDBJ databases">
        <authorList>
            <person name="Kucharzyk K."/>
            <person name="Murdoch R.W."/>
            <person name="Higgins S."/>
            <person name="Loffler F."/>
        </authorList>
    </citation>
    <scope>NUCLEOTIDE SEQUENCE</scope>
</reference>
<protein>
    <submittedName>
        <fullName evidence="1">Uncharacterized protein</fullName>
    </submittedName>
</protein>
<proteinExistence type="predicted"/>
<dbReference type="AlphaFoldDB" id="A0A645H6R3"/>
<name>A0A645H6R3_9ZZZZ</name>
<gene>
    <name evidence="1" type="ORF">SDC9_179439</name>
</gene>
<comment type="caution">
    <text evidence="1">The sequence shown here is derived from an EMBL/GenBank/DDBJ whole genome shotgun (WGS) entry which is preliminary data.</text>
</comment>